<protein>
    <submittedName>
        <fullName evidence="2">ABC transporter permease</fullName>
    </submittedName>
</protein>
<dbReference type="AlphaFoldDB" id="A0A553ZMY1"/>
<evidence type="ECO:0000313" key="3">
    <source>
        <dbReference type="Proteomes" id="UP000320888"/>
    </source>
</evidence>
<gene>
    <name evidence="2" type="ORF">FNZ23_07770</name>
</gene>
<evidence type="ECO:0000256" key="1">
    <source>
        <dbReference type="SAM" id="MobiDB-lite"/>
    </source>
</evidence>
<feature type="compositionally biased region" description="Low complexity" evidence="1">
    <location>
        <begin position="1"/>
        <end position="17"/>
    </location>
</feature>
<accession>A0A553ZMY1</accession>
<organism evidence="2 3">
    <name type="scientific">Streptomyces benahoarensis</name>
    <dbReference type="NCBI Taxonomy" id="2595054"/>
    <lineage>
        <taxon>Bacteria</taxon>
        <taxon>Bacillati</taxon>
        <taxon>Actinomycetota</taxon>
        <taxon>Actinomycetes</taxon>
        <taxon>Kitasatosporales</taxon>
        <taxon>Streptomycetaceae</taxon>
        <taxon>Streptomyces</taxon>
    </lineage>
</organism>
<evidence type="ECO:0000313" key="2">
    <source>
        <dbReference type="EMBL" id="TSB42817.1"/>
    </source>
</evidence>
<reference evidence="2 3" key="1">
    <citation type="submission" date="2019-07" db="EMBL/GenBank/DDBJ databases">
        <title>Draft genome for Streptomyces benahoarensis MZ03-48.</title>
        <authorList>
            <person name="Gonzalez-Pimentel J.L."/>
        </authorList>
    </citation>
    <scope>NUCLEOTIDE SEQUENCE [LARGE SCALE GENOMIC DNA]</scope>
    <source>
        <strain evidence="2 3">MZ03-48</strain>
    </source>
</reference>
<dbReference type="Proteomes" id="UP000320888">
    <property type="component" value="Unassembled WGS sequence"/>
</dbReference>
<sequence>MDPAAGRGPAGRSACPGDEGGGLTMDALTGAWQWLTTAANWAGGK</sequence>
<proteinExistence type="predicted"/>
<comment type="caution">
    <text evidence="2">The sequence shown here is derived from an EMBL/GenBank/DDBJ whole genome shotgun (WGS) entry which is preliminary data.</text>
</comment>
<keyword evidence="3" id="KW-1185">Reference proteome</keyword>
<feature type="region of interest" description="Disordered" evidence="1">
    <location>
        <begin position="1"/>
        <end position="22"/>
    </location>
</feature>
<feature type="non-terminal residue" evidence="2">
    <location>
        <position position="45"/>
    </location>
</feature>
<name>A0A553ZMY1_9ACTN</name>
<dbReference type="EMBL" id="VKLS01000056">
    <property type="protein sequence ID" value="TSB42817.1"/>
    <property type="molecule type" value="Genomic_DNA"/>
</dbReference>